<reference evidence="3" key="1">
    <citation type="journal article" date="2019" name="Int. J. Syst. Evol. Microbiol.">
        <title>The Global Catalogue of Microorganisms (GCM) 10K type strain sequencing project: providing services to taxonomists for standard genome sequencing and annotation.</title>
        <authorList>
            <consortium name="The Broad Institute Genomics Platform"/>
            <consortium name="The Broad Institute Genome Sequencing Center for Infectious Disease"/>
            <person name="Wu L."/>
            <person name="Ma J."/>
        </authorList>
    </citation>
    <scope>NUCLEOTIDE SEQUENCE [LARGE SCALE GENOMIC DNA]</scope>
    <source>
        <strain evidence="3">ZS-35-S2</strain>
    </source>
</reference>
<evidence type="ECO:0000313" key="3">
    <source>
        <dbReference type="Proteomes" id="UP001596203"/>
    </source>
</evidence>
<evidence type="ECO:0000313" key="2">
    <source>
        <dbReference type="EMBL" id="MFC6015220.1"/>
    </source>
</evidence>
<feature type="region of interest" description="Disordered" evidence="1">
    <location>
        <begin position="1"/>
        <end position="20"/>
    </location>
</feature>
<evidence type="ECO:0000256" key="1">
    <source>
        <dbReference type="SAM" id="MobiDB-lite"/>
    </source>
</evidence>
<proteinExistence type="predicted"/>
<sequence length="272" mass="28765">MTEPVPTQDGVREPLPVSVTSTSRASDAGYLTLADLSAIAAELEIDYRIVGGHMVTLLVAAYGVTDQVPMRETADADFAALPAVIADPRLPAALTNHGYLPQGAANRFVRGHADAYGPLELVVDILAPSYLGTLVPNQRYGDLVVDEVPGLLLALSRPGTAVDLRVRLASGGDLAMRLALPDLSSALCLKALAYRGRFAAKDATDLWRLLNAGYAAGLSESAWPGGITGRQAAQVLHRFFGTPGAAGLKQMSASSRDRTRMQALVRQLVARH</sequence>
<dbReference type="EMBL" id="JBHSPR010000001">
    <property type="protein sequence ID" value="MFC6015220.1"/>
    <property type="molecule type" value="Genomic_DNA"/>
</dbReference>
<dbReference type="Proteomes" id="UP001596203">
    <property type="component" value="Unassembled WGS sequence"/>
</dbReference>
<gene>
    <name evidence="2" type="ORF">ACFP2T_03300</name>
</gene>
<protein>
    <recommendedName>
        <fullName evidence="4">Nucleotidyltransferase AbiEii toxin of type IV toxin-antitoxin system</fullName>
    </recommendedName>
</protein>
<name>A0ABW1K0W6_9ACTN</name>
<accession>A0ABW1K0W6</accession>
<dbReference type="RefSeq" id="WP_377417052.1">
    <property type="nucleotide sequence ID" value="NZ_JBHSPR010000001.1"/>
</dbReference>
<comment type="caution">
    <text evidence="2">The sequence shown here is derived from an EMBL/GenBank/DDBJ whole genome shotgun (WGS) entry which is preliminary data.</text>
</comment>
<evidence type="ECO:0008006" key="4">
    <source>
        <dbReference type="Google" id="ProtNLM"/>
    </source>
</evidence>
<organism evidence="2 3">
    <name type="scientific">Plantactinospora solaniradicis</name>
    <dbReference type="NCBI Taxonomy" id="1723736"/>
    <lineage>
        <taxon>Bacteria</taxon>
        <taxon>Bacillati</taxon>
        <taxon>Actinomycetota</taxon>
        <taxon>Actinomycetes</taxon>
        <taxon>Micromonosporales</taxon>
        <taxon>Micromonosporaceae</taxon>
        <taxon>Plantactinospora</taxon>
    </lineage>
</organism>
<keyword evidence="3" id="KW-1185">Reference proteome</keyword>